<feature type="compositionally biased region" description="Low complexity" evidence="10">
    <location>
        <begin position="424"/>
        <end position="439"/>
    </location>
</feature>
<feature type="compositionally biased region" description="Low complexity" evidence="10">
    <location>
        <begin position="473"/>
        <end position="485"/>
    </location>
</feature>
<comment type="catalytic activity">
    <reaction evidence="8">
        <text>L-seryl-[protein] + ATP = O-phospho-L-seryl-[protein] + ADP + H(+)</text>
        <dbReference type="Rhea" id="RHEA:17989"/>
        <dbReference type="Rhea" id="RHEA-COMP:9863"/>
        <dbReference type="Rhea" id="RHEA-COMP:11604"/>
        <dbReference type="ChEBI" id="CHEBI:15378"/>
        <dbReference type="ChEBI" id="CHEBI:29999"/>
        <dbReference type="ChEBI" id="CHEBI:30616"/>
        <dbReference type="ChEBI" id="CHEBI:83421"/>
        <dbReference type="ChEBI" id="CHEBI:456216"/>
        <dbReference type="EC" id="2.7.11.1"/>
    </reaction>
</comment>
<evidence type="ECO:0000256" key="3">
    <source>
        <dbReference type="ARBA" id="ARBA00022679"/>
    </source>
</evidence>
<keyword evidence="13" id="KW-1185">Reference proteome</keyword>
<feature type="compositionally biased region" description="Polar residues" evidence="10">
    <location>
        <begin position="309"/>
        <end position="320"/>
    </location>
</feature>
<sequence>MWRLKQLIPKEQAGLEGKTVEVGSLRLQIRSVIAEGGFSSVYLARDAQSGKQFAVKHIMCNDTESIDLIKKEVNALKTLRGHPNIITLHGQAMYDMGRTKECFIVTEYCDKMMVEVLDSRGAGFFEEKQLLLMFRDICNAVYALHCLSPPMAHRDLKAENLLLGTDGLWKLCDFGSISTNHRRFEKAAEMGIEEDIIRKHTTPAYRAPEMWDLYSRELINEKVDIWALGCLLYRMAYLKSAFDGDSKLQILNGNYRIPDQPKYSASITGLIKEMLNSSPEARPTVLQVWQRVNSALPVESQKTAPDKAPSSSTLQDNSVQDRPPSAVPTRTSPIPHQRSTEQVSPSHTQKVTQWKSSSSASKEADLSPVSGAVKGGGLGSFWATQYAQEALHEDNKGLSPLKNSSDFSKQHGSVSTSPELGIQRASSSSTTRAHSVRSSFLKSRGAEGEDYIRPGENEVMAVDENANGNFNKSGSTTQVSQTGSSAESMKQTSQEAFNEFVADFQKASVLTVDNISVKEEGPAELERLRSELKRAKREREEFVSKYEKLVAMCRSQRLEIQELKAALLTANSQNFPAKGSGAQIDPAVFTSPMKSDSQMGTNWDLQQGKGSPGTPFESQGWKAFADEPLKKISTTAKDYNQDVSRSDTFGSTRFEIVRPGASKVGSSSERSQKSVSSGEAWGLLDSFATLGTGFSQGKGSGQVAVGNASVHNGNTSRGTSRVASTHSNQPSGWSNF</sequence>
<dbReference type="SUPFAM" id="SSF56112">
    <property type="entry name" value="Protein kinase-like (PK-like)"/>
    <property type="match status" value="1"/>
</dbReference>
<gene>
    <name evidence="12" type="ORF">GOP47_0008639</name>
</gene>
<evidence type="ECO:0000256" key="7">
    <source>
        <dbReference type="ARBA" id="ARBA00047899"/>
    </source>
</evidence>
<feature type="compositionally biased region" description="Basic and acidic residues" evidence="10">
    <location>
        <begin position="444"/>
        <end position="454"/>
    </location>
</feature>
<keyword evidence="2" id="KW-0723">Serine/threonine-protein kinase</keyword>
<feature type="coiled-coil region" evidence="9">
    <location>
        <begin position="518"/>
        <end position="566"/>
    </location>
</feature>
<feature type="region of interest" description="Disordered" evidence="10">
    <location>
        <begin position="695"/>
        <end position="736"/>
    </location>
</feature>
<dbReference type="PROSITE" id="PS50011">
    <property type="entry name" value="PROTEIN_KINASE_DOM"/>
    <property type="match status" value="1"/>
</dbReference>
<evidence type="ECO:0000256" key="4">
    <source>
        <dbReference type="ARBA" id="ARBA00022741"/>
    </source>
</evidence>
<evidence type="ECO:0000256" key="6">
    <source>
        <dbReference type="ARBA" id="ARBA00022840"/>
    </source>
</evidence>
<dbReference type="Gene3D" id="1.10.510.10">
    <property type="entry name" value="Transferase(Phosphotransferase) domain 1"/>
    <property type="match status" value="1"/>
</dbReference>
<organism evidence="12 13">
    <name type="scientific">Adiantum capillus-veneris</name>
    <name type="common">Maidenhair fern</name>
    <dbReference type="NCBI Taxonomy" id="13818"/>
    <lineage>
        <taxon>Eukaryota</taxon>
        <taxon>Viridiplantae</taxon>
        <taxon>Streptophyta</taxon>
        <taxon>Embryophyta</taxon>
        <taxon>Tracheophyta</taxon>
        <taxon>Polypodiopsida</taxon>
        <taxon>Polypodiidae</taxon>
        <taxon>Polypodiales</taxon>
        <taxon>Pteridineae</taxon>
        <taxon>Pteridaceae</taxon>
        <taxon>Vittarioideae</taxon>
        <taxon>Adiantum</taxon>
    </lineage>
</organism>
<dbReference type="GO" id="GO:0004674">
    <property type="term" value="F:protein serine/threonine kinase activity"/>
    <property type="evidence" value="ECO:0007669"/>
    <property type="project" value="UniProtKB-KW"/>
</dbReference>
<feature type="compositionally biased region" description="Polar residues" evidence="10">
    <location>
        <begin position="709"/>
        <end position="736"/>
    </location>
</feature>
<evidence type="ECO:0000259" key="11">
    <source>
        <dbReference type="PROSITE" id="PS50011"/>
    </source>
</evidence>
<evidence type="ECO:0000256" key="9">
    <source>
        <dbReference type="SAM" id="Coils"/>
    </source>
</evidence>
<comment type="caution">
    <text evidence="12">The sequence shown here is derived from an EMBL/GenBank/DDBJ whole genome shotgun (WGS) entry which is preliminary data.</text>
</comment>
<feature type="region of interest" description="Disordered" evidence="10">
    <location>
        <begin position="297"/>
        <end position="368"/>
    </location>
</feature>
<dbReference type="InterPro" id="IPR008271">
    <property type="entry name" value="Ser/Thr_kinase_AS"/>
</dbReference>
<dbReference type="PROSITE" id="PS00108">
    <property type="entry name" value="PROTEIN_KINASE_ST"/>
    <property type="match status" value="1"/>
</dbReference>
<dbReference type="Proteomes" id="UP000886520">
    <property type="component" value="Chromosome 8"/>
</dbReference>
<reference evidence="12" key="1">
    <citation type="submission" date="2021-01" db="EMBL/GenBank/DDBJ databases">
        <title>Adiantum capillus-veneris genome.</title>
        <authorList>
            <person name="Fang Y."/>
            <person name="Liao Q."/>
        </authorList>
    </citation>
    <scope>NUCLEOTIDE SEQUENCE</scope>
    <source>
        <strain evidence="12">H3</strain>
        <tissue evidence="12">Leaf</tissue>
    </source>
</reference>
<evidence type="ECO:0000313" key="13">
    <source>
        <dbReference type="Proteomes" id="UP000886520"/>
    </source>
</evidence>
<keyword evidence="6" id="KW-0067">ATP-binding</keyword>
<dbReference type="SMART" id="SM00220">
    <property type="entry name" value="S_TKc"/>
    <property type="match status" value="1"/>
</dbReference>
<dbReference type="InterPro" id="IPR000719">
    <property type="entry name" value="Prot_kinase_dom"/>
</dbReference>
<name>A0A9D4UZ27_ADICA</name>
<dbReference type="PANTHER" id="PTHR22967">
    <property type="entry name" value="SERINE/THREONINE PROTEIN KINASE"/>
    <property type="match status" value="1"/>
</dbReference>
<dbReference type="InterPro" id="IPR011009">
    <property type="entry name" value="Kinase-like_dom_sf"/>
</dbReference>
<comment type="catalytic activity">
    <reaction evidence="7">
        <text>L-threonyl-[protein] + ATP = O-phospho-L-threonyl-[protein] + ADP + H(+)</text>
        <dbReference type="Rhea" id="RHEA:46608"/>
        <dbReference type="Rhea" id="RHEA-COMP:11060"/>
        <dbReference type="Rhea" id="RHEA-COMP:11605"/>
        <dbReference type="ChEBI" id="CHEBI:15378"/>
        <dbReference type="ChEBI" id="CHEBI:30013"/>
        <dbReference type="ChEBI" id="CHEBI:30616"/>
        <dbReference type="ChEBI" id="CHEBI:61977"/>
        <dbReference type="ChEBI" id="CHEBI:456216"/>
        <dbReference type="EC" id="2.7.11.1"/>
    </reaction>
</comment>
<keyword evidence="5" id="KW-0418">Kinase</keyword>
<dbReference type="AlphaFoldDB" id="A0A9D4UZ27"/>
<dbReference type="Pfam" id="PF00069">
    <property type="entry name" value="Pkinase"/>
    <property type="match status" value="1"/>
</dbReference>
<feature type="domain" description="Protein kinase" evidence="11">
    <location>
        <begin position="27"/>
        <end position="296"/>
    </location>
</feature>
<dbReference type="PANTHER" id="PTHR22967:SF57">
    <property type="entry name" value="AUXILIN, ISOFORM A-RELATED"/>
    <property type="match status" value="1"/>
</dbReference>
<keyword evidence="4" id="KW-0547">Nucleotide-binding</keyword>
<dbReference type="GO" id="GO:0005737">
    <property type="term" value="C:cytoplasm"/>
    <property type="evidence" value="ECO:0007669"/>
    <property type="project" value="TreeGrafter"/>
</dbReference>
<dbReference type="OrthoDB" id="248923at2759"/>
<protein>
    <recommendedName>
        <fullName evidence="1">non-specific serine/threonine protein kinase</fullName>
        <ecNumber evidence="1">2.7.11.1</ecNumber>
    </recommendedName>
</protein>
<keyword evidence="3" id="KW-0808">Transferase</keyword>
<accession>A0A9D4UZ27</accession>
<keyword evidence="9" id="KW-0175">Coiled coil</keyword>
<evidence type="ECO:0000256" key="2">
    <source>
        <dbReference type="ARBA" id="ARBA00022527"/>
    </source>
</evidence>
<feature type="compositionally biased region" description="Polar residues" evidence="10">
    <location>
        <begin position="340"/>
        <end position="355"/>
    </location>
</feature>
<feature type="region of interest" description="Disordered" evidence="10">
    <location>
        <begin position="466"/>
        <end position="491"/>
    </location>
</feature>
<evidence type="ECO:0000256" key="5">
    <source>
        <dbReference type="ARBA" id="ARBA00022777"/>
    </source>
</evidence>
<feature type="compositionally biased region" description="Polar residues" evidence="10">
    <location>
        <begin position="401"/>
        <end position="418"/>
    </location>
</feature>
<dbReference type="EMBL" id="JABFUD020000008">
    <property type="protein sequence ID" value="KAI5076574.1"/>
    <property type="molecule type" value="Genomic_DNA"/>
</dbReference>
<dbReference type="EC" id="2.7.11.1" evidence="1"/>
<feature type="region of interest" description="Disordered" evidence="10">
    <location>
        <begin position="396"/>
        <end position="454"/>
    </location>
</feature>
<dbReference type="GO" id="GO:0005524">
    <property type="term" value="F:ATP binding"/>
    <property type="evidence" value="ECO:0007669"/>
    <property type="project" value="UniProtKB-KW"/>
</dbReference>
<evidence type="ECO:0000256" key="8">
    <source>
        <dbReference type="ARBA" id="ARBA00048679"/>
    </source>
</evidence>
<evidence type="ECO:0000313" key="12">
    <source>
        <dbReference type="EMBL" id="KAI5076574.1"/>
    </source>
</evidence>
<evidence type="ECO:0000256" key="1">
    <source>
        <dbReference type="ARBA" id="ARBA00012513"/>
    </source>
</evidence>
<proteinExistence type="predicted"/>
<evidence type="ECO:0000256" key="10">
    <source>
        <dbReference type="SAM" id="MobiDB-lite"/>
    </source>
</evidence>